<comment type="caution">
    <text evidence="1">The sequence shown here is derived from an EMBL/GenBank/DDBJ whole genome shotgun (WGS) entry which is preliminary data.</text>
</comment>
<reference evidence="1 2" key="1">
    <citation type="submission" date="2018-08" db="EMBL/GenBank/DDBJ databases">
        <title>A genome reference for cultivated species of the human gut microbiota.</title>
        <authorList>
            <person name="Zou Y."/>
            <person name="Xue W."/>
            <person name="Luo G."/>
        </authorList>
    </citation>
    <scope>NUCLEOTIDE SEQUENCE [LARGE SCALE GENOMIC DNA]</scope>
    <source>
        <strain evidence="1 2">AF18-16LB</strain>
    </source>
</reference>
<organism evidence="1 2">
    <name type="scientific">Agathobacter rectalis</name>
    <dbReference type="NCBI Taxonomy" id="39491"/>
    <lineage>
        <taxon>Bacteria</taxon>
        <taxon>Bacillati</taxon>
        <taxon>Bacillota</taxon>
        <taxon>Clostridia</taxon>
        <taxon>Lachnospirales</taxon>
        <taxon>Lachnospiraceae</taxon>
        <taxon>Agathobacter</taxon>
    </lineage>
</organism>
<dbReference type="AlphaFoldDB" id="A0A412Q0W1"/>
<sequence>MKKHINLHVFRVCIVFGIYPKILSKIMDLPLKFVQFRGYNLIYFLYQPLIKDPQQVWLPLKNFDYPIFYLLFLPHIDIPYFLKRLPINIL</sequence>
<gene>
    <name evidence="1" type="ORF">DWX06_13320</name>
</gene>
<evidence type="ECO:0000313" key="2">
    <source>
        <dbReference type="Proteomes" id="UP000284296"/>
    </source>
</evidence>
<protein>
    <submittedName>
        <fullName evidence="1">Uncharacterized protein</fullName>
    </submittedName>
</protein>
<accession>A0A412Q0W1</accession>
<dbReference type="EMBL" id="QRXG01000029">
    <property type="protein sequence ID" value="RGT79275.1"/>
    <property type="molecule type" value="Genomic_DNA"/>
</dbReference>
<proteinExistence type="predicted"/>
<name>A0A412Q0W1_9FIRM</name>
<evidence type="ECO:0000313" key="1">
    <source>
        <dbReference type="EMBL" id="RGT79275.1"/>
    </source>
</evidence>
<dbReference type="Proteomes" id="UP000284296">
    <property type="component" value="Unassembled WGS sequence"/>
</dbReference>